<protein>
    <recommendedName>
        <fullName evidence="5 13">Adenylyl-sulfate kinase</fullName>
        <ecNumber evidence="5 13">2.7.1.25</ecNumber>
    </recommendedName>
    <alternativeName>
        <fullName evidence="11 13">APS kinase</fullName>
    </alternativeName>
    <alternativeName>
        <fullName evidence="12 13">ATP adenosine-5'-phosphosulfate 3'-phosphotransferase</fullName>
    </alternativeName>
    <alternativeName>
        <fullName evidence="10 13">Adenosine-5'-phosphosulfate kinase</fullName>
    </alternativeName>
</protein>
<dbReference type="HAMAP" id="MF_00065">
    <property type="entry name" value="Adenylyl_sulf_kinase"/>
    <property type="match status" value="1"/>
</dbReference>
<evidence type="ECO:0000256" key="6">
    <source>
        <dbReference type="ARBA" id="ARBA00022679"/>
    </source>
</evidence>
<accession>A0ABW2DR35</accession>
<evidence type="ECO:0000256" key="1">
    <source>
        <dbReference type="ARBA" id="ARBA00001823"/>
    </source>
</evidence>
<comment type="catalytic activity">
    <reaction evidence="1 13 14">
        <text>adenosine 5'-phosphosulfate + ATP = 3'-phosphoadenylyl sulfate + ADP + H(+)</text>
        <dbReference type="Rhea" id="RHEA:24152"/>
        <dbReference type="ChEBI" id="CHEBI:15378"/>
        <dbReference type="ChEBI" id="CHEBI:30616"/>
        <dbReference type="ChEBI" id="CHEBI:58243"/>
        <dbReference type="ChEBI" id="CHEBI:58339"/>
        <dbReference type="ChEBI" id="CHEBI:456216"/>
        <dbReference type="EC" id="2.7.1.25"/>
    </reaction>
</comment>
<dbReference type="SUPFAM" id="SSF52540">
    <property type="entry name" value="P-loop containing nucleoside triphosphate hydrolases"/>
    <property type="match status" value="1"/>
</dbReference>
<feature type="domain" description="APS kinase" evidence="15">
    <location>
        <begin position="24"/>
        <end position="173"/>
    </location>
</feature>
<dbReference type="PANTHER" id="PTHR11055:SF1">
    <property type="entry name" value="PAPS SYNTHETASE, ISOFORM D"/>
    <property type="match status" value="1"/>
</dbReference>
<evidence type="ECO:0000256" key="10">
    <source>
        <dbReference type="ARBA" id="ARBA00029724"/>
    </source>
</evidence>
<dbReference type="Pfam" id="PF01583">
    <property type="entry name" value="APS_kinase"/>
    <property type="match status" value="1"/>
</dbReference>
<proteinExistence type="inferred from homology"/>
<comment type="pathway">
    <text evidence="3 13 14">Sulfur metabolism; hydrogen sulfide biosynthesis; sulfite from sulfate: step 2/3.</text>
</comment>
<keyword evidence="7 13" id="KW-0547">Nucleotide-binding</keyword>
<gene>
    <name evidence="13 16" type="primary">cysC</name>
    <name evidence="16" type="ORF">ACFQHR_14570</name>
</gene>
<evidence type="ECO:0000256" key="8">
    <source>
        <dbReference type="ARBA" id="ARBA00022777"/>
    </source>
</evidence>
<dbReference type="PANTHER" id="PTHR11055">
    <property type="entry name" value="BIFUNCTIONAL 3'-PHOSPHOADENOSINE 5'-PHOSPHOSULFATE SYNTHASE"/>
    <property type="match status" value="1"/>
</dbReference>
<evidence type="ECO:0000256" key="11">
    <source>
        <dbReference type="ARBA" id="ARBA00031393"/>
    </source>
</evidence>
<feature type="binding site" evidence="13">
    <location>
        <begin position="31"/>
        <end position="38"/>
    </location>
    <ligand>
        <name>ATP</name>
        <dbReference type="ChEBI" id="CHEBI:30616"/>
    </ligand>
</feature>
<evidence type="ECO:0000256" key="14">
    <source>
        <dbReference type="RuleBase" id="RU004347"/>
    </source>
</evidence>
<sequence length="204" mass="23156">MKHIYPFKSKVSNEQRKEQMLQESQLVWFTGLSGSGKSTLALRLEHYLFHRGHKVFLLDGDNVRNGLNRDLGFSADDRKENIRRVAEVAKLMVDAGLIVVCAFISPYAEERELVKQIVGESRFMEVFVNCPLAECEKRDTKGLYAKARQGIIKDFTGISAPYETPLLPDLEVKTGEEAIGESLLKLIEFVEPRVTMQEKMDAAF</sequence>
<evidence type="ECO:0000256" key="9">
    <source>
        <dbReference type="ARBA" id="ARBA00022840"/>
    </source>
</evidence>
<keyword evidence="8 13" id="KW-0418">Kinase</keyword>
<dbReference type="GO" id="GO:0004020">
    <property type="term" value="F:adenylylsulfate kinase activity"/>
    <property type="evidence" value="ECO:0007669"/>
    <property type="project" value="UniProtKB-EC"/>
</dbReference>
<dbReference type="Proteomes" id="UP001596405">
    <property type="component" value="Unassembled WGS sequence"/>
</dbReference>
<keyword evidence="13" id="KW-0597">Phosphoprotein</keyword>
<evidence type="ECO:0000256" key="3">
    <source>
        <dbReference type="ARBA" id="ARBA00004806"/>
    </source>
</evidence>
<evidence type="ECO:0000256" key="12">
    <source>
        <dbReference type="ARBA" id="ARBA00031464"/>
    </source>
</evidence>
<dbReference type="EMBL" id="JBHSYQ010000008">
    <property type="protein sequence ID" value="MFC6998858.1"/>
    <property type="molecule type" value="Genomic_DNA"/>
</dbReference>
<organism evidence="16 17">
    <name type="scientific">Rufibacter roseus</name>
    <dbReference type="NCBI Taxonomy" id="1567108"/>
    <lineage>
        <taxon>Bacteria</taxon>
        <taxon>Pseudomonadati</taxon>
        <taxon>Bacteroidota</taxon>
        <taxon>Cytophagia</taxon>
        <taxon>Cytophagales</taxon>
        <taxon>Hymenobacteraceae</taxon>
        <taxon>Rufibacter</taxon>
    </lineage>
</organism>
<evidence type="ECO:0000256" key="5">
    <source>
        <dbReference type="ARBA" id="ARBA00012121"/>
    </source>
</evidence>
<evidence type="ECO:0000256" key="13">
    <source>
        <dbReference type="HAMAP-Rule" id="MF_00065"/>
    </source>
</evidence>
<keyword evidence="17" id="KW-1185">Reference proteome</keyword>
<comment type="caution">
    <text evidence="16">The sequence shown here is derived from an EMBL/GenBank/DDBJ whole genome shotgun (WGS) entry which is preliminary data.</text>
</comment>
<comment type="similarity">
    <text evidence="4 13 14">Belongs to the APS kinase family.</text>
</comment>
<feature type="active site" description="Phosphoserine intermediate" evidence="13">
    <location>
        <position position="105"/>
    </location>
</feature>
<evidence type="ECO:0000256" key="7">
    <source>
        <dbReference type="ARBA" id="ARBA00022741"/>
    </source>
</evidence>
<dbReference type="InterPro" id="IPR002891">
    <property type="entry name" value="APS"/>
</dbReference>
<evidence type="ECO:0000313" key="16">
    <source>
        <dbReference type="EMBL" id="MFC6998858.1"/>
    </source>
</evidence>
<comment type="function">
    <text evidence="2 13 14">Catalyzes the synthesis of activated sulfate.</text>
</comment>
<evidence type="ECO:0000256" key="2">
    <source>
        <dbReference type="ARBA" id="ARBA00002632"/>
    </source>
</evidence>
<dbReference type="EC" id="2.7.1.25" evidence="5 13"/>
<dbReference type="Gene3D" id="3.40.50.300">
    <property type="entry name" value="P-loop containing nucleotide triphosphate hydrolases"/>
    <property type="match status" value="1"/>
</dbReference>
<keyword evidence="6 13" id="KW-0808">Transferase</keyword>
<dbReference type="NCBIfam" id="NF003013">
    <property type="entry name" value="PRK03846.1"/>
    <property type="match status" value="1"/>
</dbReference>
<dbReference type="NCBIfam" id="TIGR00455">
    <property type="entry name" value="apsK"/>
    <property type="match status" value="1"/>
</dbReference>
<dbReference type="InterPro" id="IPR027417">
    <property type="entry name" value="P-loop_NTPase"/>
</dbReference>
<reference evidence="17" key="1">
    <citation type="journal article" date="2019" name="Int. J. Syst. Evol. Microbiol.">
        <title>The Global Catalogue of Microorganisms (GCM) 10K type strain sequencing project: providing services to taxonomists for standard genome sequencing and annotation.</title>
        <authorList>
            <consortium name="The Broad Institute Genomics Platform"/>
            <consortium name="The Broad Institute Genome Sequencing Center for Infectious Disease"/>
            <person name="Wu L."/>
            <person name="Ma J."/>
        </authorList>
    </citation>
    <scope>NUCLEOTIDE SEQUENCE [LARGE SCALE GENOMIC DNA]</scope>
    <source>
        <strain evidence="17">CGMCC 4.7393</strain>
    </source>
</reference>
<evidence type="ECO:0000313" key="17">
    <source>
        <dbReference type="Proteomes" id="UP001596405"/>
    </source>
</evidence>
<name>A0ABW2DR35_9BACT</name>
<evidence type="ECO:0000259" key="15">
    <source>
        <dbReference type="Pfam" id="PF01583"/>
    </source>
</evidence>
<dbReference type="InterPro" id="IPR059117">
    <property type="entry name" value="APS_kinase_dom"/>
</dbReference>
<keyword evidence="9 13" id="KW-0067">ATP-binding</keyword>
<evidence type="ECO:0000256" key="4">
    <source>
        <dbReference type="ARBA" id="ARBA00007008"/>
    </source>
</evidence>
<dbReference type="RefSeq" id="WP_066625174.1">
    <property type="nucleotide sequence ID" value="NZ_JBHSYQ010000008.1"/>
</dbReference>
<dbReference type="CDD" id="cd02027">
    <property type="entry name" value="APSK"/>
    <property type="match status" value="1"/>
</dbReference>